<dbReference type="Proteomes" id="UP000252004">
    <property type="component" value="Chromosome"/>
</dbReference>
<proteinExistence type="predicted"/>
<evidence type="ECO:0000256" key="2">
    <source>
        <dbReference type="SAM" id="Phobius"/>
    </source>
</evidence>
<reference evidence="3 4" key="1">
    <citation type="submission" date="2018-01" db="EMBL/GenBank/DDBJ databases">
        <title>Draft genome Sequence of streptomyces globosus LZH-48.</title>
        <authorList>
            <person name="Ran K."/>
            <person name="Li Z."/>
            <person name="Wei S."/>
            <person name="Dong R."/>
        </authorList>
    </citation>
    <scope>NUCLEOTIDE SEQUENCE [LARGE SCALE GENOMIC DNA]</scope>
    <source>
        <strain evidence="3 4">LZH-48</strain>
    </source>
</reference>
<dbReference type="KEGG" id="sgz:C0216_13135"/>
<feature type="transmembrane region" description="Helical" evidence="2">
    <location>
        <begin position="15"/>
        <end position="32"/>
    </location>
</feature>
<dbReference type="AlphaFoldDB" id="A0A344U054"/>
<evidence type="ECO:0000256" key="1">
    <source>
        <dbReference type="SAM" id="MobiDB-lite"/>
    </source>
</evidence>
<keyword evidence="2" id="KW-1133">Transmembrane helix</keyword>
<accession>A0A344U054</accession>
<keyword evidence="4" id="KW-1185">Reference proteome</keyword>
<organism evidence="3 4">
    <name type="scientific">Streptomyces globosus</name>
    <dbReference type="NCBI Taxonomy" id="68209"/>
    <lineage>
        <taxon>Bacteria</taxon>
        <taxon>Bacillati</taxon>
        <taxon>Actinomycetota</taxon>
        <taxon>Actinomycetes</taxon>
        <taxon>Kitasatosporales</taxon>
        <taxon>Streptomycetaceae</taxon>
        <taxon>Streptomyces</taxon>
    </lineage>
</organism>
<evidence type="ECO:0000313" key="3">
    <source>
        <dbReference type="EMBL" id="AXE24275.1"/>
    </source>
</evidence>
<dbReference type="OrthoDB" id="4303357at2"/>
<feature type="compositionally biased region" description="Basic and acidic residues" evidence="1">
    <location>
        <begin position="46"/>
        <end position="57"/>
    </location>
</feature>
<protein>
    <submittedName>
        <fullName evidence="3">Uncharacterized protein</fullName>
    </submittedName>
</protein>
<dbReference type="RefSeq" id="WP_114055457.1">
    <property type="nucleotide sequence ID" value="NZ_CP030862.1"/>
</dbReference>
<evidence type="ECO:0000313" key="4">
    <source>
        <dbReference type="Proteomes" id="UP000252004"/>
    </source>
</evidence>
<keyword evidence="2" id="KW-0812">Transmembrane</keyword>
<gene>
    <name evidence="3" type="ORF">C0216_13135</name>
</gene>
<name>A0A344U054_9ACTN</name>
<keyword evidence="2" id="KW-0472">Membrane</keyword>
<feature type="region of interest" description="Disordered" evidence="1">
    <location>
        <begin position="37"/>
        <end position="64"/>
    </location>
</feature>
<dbReference type="EMBL" id="CP030862">
    <property type="protein sequence ID" value="AXE24275.1"/>
    <property type="molecule type" value="Genomic_DNA"/>
</dbReference>
<sequence length="64" mass="6906">MPNPSPDRREPRFPWWPAFSLICAGSCAVLLLRRAAGPPPPAGRAGGDRRPFPDDAAAHLATSW</sequence>